<evidence type="ECO:0000259" key="4">
    <source>
        <dbReference type="PROSITE" id="PS50887"/>
    </source>
</evidence>
<dbReference type="NCBIfam" id="TIGR00229">
    <property type="entry name" value="sensory_box"/>
    <property type="match status" value="3"/>
</dbReference>
<name>A0ABU1ZIY6_9BURK</name>
<dbReference type="NCBIfam" id="TIGR00254">
    <property type="entry name" value="GGDEF"/>
    <property type="match status" value="1"/>
</dbReference>
<dbReference type="PANTHER" id="PTHR44757">
    <property type="entry name" value="DIGUANYLATE CYCLASE DGCP"/>
    <property type="match status" value="1"/>
</dbReference>
<feature type="domain" description="EAL" evidence="3">
    <location>
        <begin position="687"/>
        <end position="941"/>
    </location>
</feature>
<dbReference type="PROSITE" id="PS50887">
    <property type="entry name" value="GGDEF"/>
    <property type="match status" value="1"/>
</dbReference>
<evidence type="ECO:0000259" key="1">
    <source>
        <dbReference type="PROSITE" id="PS50112"/>
    </source>
</evidence>
<dbReference type="InterPro" id="IPR035965">
    <property type="entry name" value="PAS-like_dom_sf"/>
</dbReference>
<dbReference type="Pfam" id="PF00990">
    <property type="entry name" value="GGDEF"/>
    <property type="match status" value="1"/>
</dbReference>
<comment type="caution">
    <text evidence="5">The sequence shown here is derived from an EMBL/GenBank/DDBJ whole genome shotgun (WGS) entry which is preliminary data.</text>
</comment>
<evidence type="ECO:0000313" key="6">
    <source>
        <dbReference type="Proteomes" id="UP001268089"/>
    </source>
</evidence>
<dbReference type="SMART" id="SM00267">
    <property type="entry name" value="GGDEF"/>
    <property type="match status" value="1"/>
</dbReference>
<dbReference type="InterPro" id="IPR000014">
    <property type="entry name" value="PAS"/>
</dbReference>
<dbReference type="InterPro" id="IPR029787">
    <property type="entry name" value="Nucleotide_cyclase"/>
</dbReference>
<dbReference type="Gene3D" id="3.20.20.450">
    <property type="entry name" value="EAL domain"/>
    <property type="match status" value="1"/>
</dbReference>
<dbReference type="CDD" id="cd00130">
    <property type="entry name" value="PAS"/>
    <property type="match status" value="4"/>
</dbReference>
<keyword evidence="6" id="KW-1185">Reference proteome</keyword>
<dbReference type="Pfam" id="PF00563">
    <property type="entry name" value="EAL"/>
    <property type="match status" value="1"/>
</dbReference>
<dbReference type="InterPro" id="IPR000160">
    <property type="entry name" value="GGDEF_dom"/>
</dbReference>
<dbReference type="PROSITE" id="PS50113">
    <property type="entry name" value="PAC"/>
    <property type="match status" value="1"/>
</dbReference>
<dbReference type="CDD" id="cd01948">
    <property type="entry name" value="EAL"/>
    <property type="match status" value="1"/>
</dbReference>
<dbReference type="SUPFAM" id="SSF141868">
    <property type="entry name" value="EAL domain-like"/>
    <property type="match status" value="1"/>
</dbReference>
<proteinExistence type="predicted"/>
<dbReference type="Proteomes" id="UP001268089">
    <property type="component" value="Unassembled WGS sequence"/>
</dbReference>
<feature type="domain" description="PAS" evidence="1">
    <location>
        <begin position="270"/>
        <end position="320"/>
    </location>
</feature>
<gene>
    <name evidence="5" type="ORF">J2X15_000777</name>
</gene>
<dbReference type="SMART" id="SM00091">
    <property type="entry name" value="PAS"/>
    <property type="match status" value="4"/>
</dbReference>
<dbReference type="InterPro" id="IPR013656">
    <property type="entry name" value="PAS_4"/>
</dbReference>
<dbReference type="SUPFAM" id="SSF55073">
    <property type="entry name" value="Nucleotide cyclase"/>
    <property type="match status" value="1"/>
</dbReference>
<reference evidence="5 6" key="1">
    <citation type="submission" date="2023-07" db="EMBL/GenBank/DDBJ databases">
        <title>Sorghum-associated microbial communities from plants grown in Nebraska, USA.</title>
        <authorList>
            <person name="Schachtman D."/>
        </authorList>
    </citation>
    <scope>NUCLEOTIDE SEQUENCE [LARGE SCALE GENOMIC DNA]</scope>
    <source>
        <strain evidence="5 6">BE308</strain>
    </source>
</reference>
<dbReference type="PROSITE" id="PS50112">
    <property type="entry name" value="PAS"/>
    <property type="match status" value="2"/>
</dbReference>
<evidence type="ECO:0000259" key="3">
    <source>
        <dbReference type="PROSITE" id="PS50883"/>
    </source>
</evidence>
<protein>
    <submittedName>
        <fullName evidence="5">Diguanylate cyclase (GGDEF)-like protein/PAS domain S-box-containing protein</fullName>
    </submittedName>
</protein>
<feature type="domain" description="PAS" evidence="1">
    <location>
        <begin position="23"/>
        <end position="58"/>
    </location>
</feature>
<dbReference type="SMART" id="SM00052">
    <property type="entry name" value="EAL"/>
    <property type="match status" value="1"/>
</dbReference>
<dbReference type="InterPro" id="IPR052155">
    <property type="entry name" value="Biofilm_reg_signaling"/>
</dbReference>
<feature type="domain" description="PAC" evidence="2">
    <location>
        <begin position="211"/>
        <end position="262"/>
    </location>
</feature>
<dbReference type="Pfam" id="PF08448">
    <property type="entry name" value="PAS_4"/>
    <property type="match status" value="3"/>
</dbReference>
<evidence type="ECO:0000259" key="2">
    <source>
        <dbReference type="PROSITE" id="PS50113"/>
    </source>
</evidence>
<accession>A0ABU1ZIY6</accession>
<dbReference type="Gene3D" id="3.30.70.270">
    <property type="match status" value="1"/>
</dbReference>
<dbReference type="InterPro" id="IPR035919">
    <property type="entry name" value="EAL_sf"/>
</dbReference>
<dbReference type="EMBL" id="JAVDXO010000001">
    <property type="protein sequence ID" value="MDR7305511.1"/>
    <property type="molecule type" value="Genomic_DNA"/>
</dbReference>
<evidence type="ECO:0000313" key="5">
    <source>
        <dbReference type="EMBL" id="MDR7305511.1"/>
    </source>
</evidence>
<dbReference type="Pfam" id="PF13426">
    <property type="entry name" value="PAS_9"/>
    <property type="match status" value="1"/>
</dbReference>
<dbReference type="CDD" id="cd01949">
    <property type="entry name" value="GGDEF"/>
    <property type="match status" value="1"/>
</dbReference>
<dbReference type="PANTHER" id="PTHR44757:SF2">
    <property type="entry name" value="BIOFILM ARCHITECTURE MAINTENANCE PROTEIN MBAA"/>
    <property type="match status" value="1"/>
</dbReference>
<dbReference type="RefSeq" id="WP_310339634.1">
    <property type="nucleotide sequence ID" value="NZ_JAVDXO010000001.1"/>
</dbReference>
<dbReference type="PROSITE" id="PS50883">
    <property type="entry name" value="EAL"/>
    <property type="match status" value="1"/>
</dbReference>
<feature type="domain" description="GGDEF" evidence="4">
    <location>
        <begin position="545"/>
        <end position="678"/>
    </location>
</feature>
<dbReference type="InterPro" id="IPR043128">
    <property type="entry name" value="Rev_trsase/Diguanyl_cyclase"/>
</dbReference>
<sequence length="953" mass="105900">MQNITGMRVDDASLAWVLLGKGLDLYQDSVFITGGDGRFIYVNDAATRALGYGREALLTMGPPDIDPSVSLQRCLEILQSPQGHTFLVDTVHRTQGGDLIPVQVHGVTLQMDGQSFAVAIARDMSESKRMQETLLQRQQYWRTLLDEFPFFVWLKDEQSRLLAANTAYARVARVSSTAELEGRTEFEFFPHDLAETYVADDKAVMAAGVAHYVEELYVDEHDQRRWMEVWKSPLHEQGKVVGTVGYSRDITDRKHTESELQKALAFTQGVIDAFPDLLFETDRDGRYLNIWTHNPELLAASRESLLGRTLKEVLSPESVEIAEIAYVEAERSGVSLGHVISVMTPVGLRQFELSMSQMRVADGARPHFIAVSRDVTRRLELQQELTSREREYRTLVENSPDVIARFDLQFGCRYANPVLLQALGRSSTGAVGCSPLALWGGEAGAALEQRFAEVVDRRESVEFELHWSDALERSVCSLVSLTPEVGGDASVSSILMVARDISELKAYQDKIHQMAFYDPLTGMPNRVLFNDRLAQMLKDAAYHRHQAGVMVVDLDRFKQINDTMGHATGDALLKEVAVRLRNSVRSYDTVARLGGDEFGILLPQIRAGAHLTRVAGKVLAAFKQSFWLEGREIFISCSVGIAVYPTDSMVSEELLKYADSAMYSAKRSGRNDFRFYSKDLTVRAQERLTLESDLRHALERGELALHYQPKVLLGSGAMVGCEALLRWAHPRLGMVPPDQFIPVAEDSGLINELGAWVLRESCLTAVVWNAAAALPRKVAVNLSVRQIQVPGLVAQVQGILAETHCQPQWLEFEITESLLLDEDGLVVNALQALRDMGVTIAIDDFGTGYSALSYLARFPIDTLKIDRSFIHSATTDHFRAELVRAILSIARCLNQQVVAEGVETRVQADFLAAEGCQLAQGYLFSKAVPREQLLAMSDACLALGDMPSEPIAT</sequence>
<dbReference type="Gene3D" id="3.30.450.20">
    <property type="entry name" value="PAS domain"/>
    <property type="match status" value="4"/>
</dbReference>
<dbReference type="InterPro" id="IPR000700">
    <property type="entry name" value="PAS-assoc_C"/>
</dbReference>
<dbReference type="SUPFAM" id="SSF55785">
    <property type="entry name" value="PYP-like sensor domain (PAS domain)"/>
    <property type="match status" value="4"/>
</dbReference>
<organism evidence="5 6">
    <name type="scientific">Rhodoferax saidenbachensis</name>
    <dbReference type="NCBI Taxonomy" id="1484693"/>
    <lineage>
        <taxon>Bacteria</taxon>
        <taxon>Pseudomonadati</taxon>
        <taxon>Pseudomonadota</taxon>
        <taxon>Betaproteobacteria</taxon>
        <taxon>Burkholderiales</taxon>
        <taxon>Comamonadaceae</taxon>
        <taxon>Rhodoferax</taxon>
    </lineage>
</organism>
<dbReference type="InterPro" id="IPR001633">
    <property type="entry name" value="EAL_dom"/>
</dbReference>